<sequence length="165" mass="17992">PYDLTTKRNKHGKMEHERGTNEPYKEDSLDENATDDDEDIDNQEINAVDANEPLVVAEDVPPRPQAPIPPAPLFTEAIDAPGNGGPSFPFAGEEQGEEERAANEDLEGVLEAIGMRGSPWMLFQNSALMAVLITLCLAGAIWIPYIVGKSVLLVNPFKLIELPLS</sequence>
<feature type="region of interest" description="Disordered" evidence="1">
    <location>
        <begin position="1"/>
        <end position="40"/>
    </location>
</feature>
<feature type="region of interest" description="Disordered" evidence="1">
    <location>
        <begin position="59"/>
        <end position="95"/>
    </location>
</feature>
<dbReference type="OrthoDB" id="264354at2759"/>
<evidence type="ECO:0000313" key="3">
    <source>
        <dbReference type="EMBL" id="CAG8673116.1"/>
    </source>
</evidence>
<gene>
    <name evidence="3" type="ORF">POCULU_LOCUS11082</name>
</gene>
<feature type="transmembrane region" description="Helical" evidence="2">
    <location>
        <begin position="126"/>
        <end position="147"/>
    </location>
</feature>
<keyword evidence="2" id="KW-0812">Transmembrane</keyword>
<reference evidence="3" key="1">
    <citation type="submission" date="2021-06" db="EMBL/GenBank/DDBJ databases">
        <authorList>
            <person name="Kallberg Y."/>
            <person name="Tangrot J."/>
            <person name="Rosling A."/>
        </authorList>
    </citation>
    <scope>NUCLEOTIDE SEQUENCE</scope>
    <source>
        <strain evidence="3">IA702</strain>
    </source>
</reference>
<dbReference type="EMBL" id="CAJVPJ010007053">
    <property type="protein sequence ID" value="CAG8673116.1"/>
    <property type="molecule type" value="Genomic_DNA"/>
</dbReference>
<keyword evidence="2" id="KW-1133">Transmembrane helix</keyword>
<keyword evidence="4" id="KW-1185">Reference proteome</keyword>
<comment type="caution">
    <text evidence="3">The sequence shown here is derived from an EMBL/GenBank/DDBJ whole genome shotgun (WGS) entry which is preliminary data.</text>
</comment>
<dbReference type="AlphaFoldDB" id="A0A9N9HG84"/>
<organism evidence="3 4">
    <name type="scientific">Paraglomus occultum</name>
    <dbReference type="NCBI Taxonomy" id="144539"/>
    <lineage>
        <taxon>Eukaryota</taxon>
        <taxon>Fungi</taxon>
        <taxon>Fungi incertae sedis</taxon>
        <taxon>Mucoromycota</taxon>
        <taxon>Glomeromycotina</taxon>
        <taxon>Glomeromycetes</taxon>
        <taxon>Paraglomerales</taxon>
        <taxon>Paraglomeraceae</taxon>
        <taxon>Paraglomus</taxon>
    </lineage>
</organism>
<accession>A0A9N9HG84</accession>
<feature type="compositionally biased region" description="Acidic residues" evidence="1">
    <location>
        <begin position="28"/>
        <end position="40"/>
    </location>
</feature>
<feature type="non-terminal residue" evidence="3">
    <location>
        <position position="1"/>
    </location>
</feature>
<dbReference type="Proteomes" id="UP000789572">
    <property type="component" value="Unassembled WGS sequence"/>
</dbReference>
<evidence type="ECO:0000313" key="4">
    <source>
        <dbReference type="Proteomes" id="UP000789572"/>
    </source>
</evidence>
<feature type="compositionally biased region" description="Basic and acidic residues" evidence="1">
    <location>
        <begin position="12"/>
        <end position="27"/>
    </location>
</feature>
<name>A0A9N9HG84_9GLOM</name>
<evidence type="ECO:0000256" key="2">
    <source>
        <dbReference type="SAM" id="Phobius"/>
    </source>
</evidence>
<proteinExistence type="predicted"/>
<feature type="compositionally biased region" description="Pro residues" evidence="1">
    <location>
        <begin position="62"/>
        <end position="72"/>
    </location>
</feature>
<feature type="non-terminal residue" evidence="3">
    <location>
        <position position="165"/>
    </location>
</feature>
<evidence type="ECO:0000256" key="1">
    <source>
        <dbReference type="SAM" id="MobiDB-lite"/>
    </source>
</evidence>
<protein>
    <submittedName>
        <fullName evidence="3">2079_t:CDS:1</fullName>
    </submittedName>
</protein>
<keyword evidence="2" id="KW-0472">Membrane</keyword>